<gene>
    <name evidence="2" type="primary">P0048B08.21</name>
</gene>
<reference evidence="3" key="1">
    <citation type="journal article" date="2005" name="Nature">
        <title>The map-based sequence of the rice genome.</title>
        <authorList>
            <consortium name="International rice genome sequencing project (IRGSP)"/>
            <person name="Matsumoto T."/>
            <person name="Wu J."/>
            <person name="Kanamori H."/>
            <person name="Katayose Y."/>
            <person name="Fujisawa M."/>
            <person name="Namiki N."/>
            <person name="Mizuno H."/>
            <person name="Yamamoto K."/>
            <person name="Antonio B.A."/>
            <person name="Baba T."/>
            <person name="Sakata K."/>
            <person name="Nagamura Y."/>
            <person name="Aoki H."/>
            <person name="Arikawa K."/>
            <person name="Arita K."/>
            <person name="Bito T."/>
            <person name="Chiden Y."/>
            <person name="Fujitsuka N."/>
            <person name="Fukunaka R."/>
            <person name="Hamada M."/>
            <person name="Harada C."/>
            <person name="Hayashi A."/>
            <person name="Hijishita S."/>
            <person name="Honda M."/>
            <person name="Hosokawa S."/>
            <person name="Ichikawa Y."/>
            <person name="Idonuma A."/>
            <person name="Iijima M."/>
            <person name="Ikeda M."/>
            <person name="Ikeno M."/>
            <person name="Ito K."/>
            <person name="Ito S."/>
            <person name="Ito T."/>
            <person name="Ito Y."/>
            <person name="Ito Y."/>
            <person name="Iwabuchi A."/>
            <person name="Kamiya K."/>
            <person name="Karasawa W."/>
            <person name="Kurita K."/>
            <person name="Katagiri S."/>
            <person name="Kikuta A."/>
            <person name="Kobayashi H."/>
            <person name="Kobayashi N."/>
            <person name="Machita K."/>
            <person name="Maehara T."/>
            <person name="Masukawa M."/>
            <person name="Mizubayashi T."/>
            <person name="Mukai Y."/>
            <person name="Nagasaki H."/>
            <person name="Nagata Y."/>
            <person name="Naito S."/>
            <person name="Nakashima M."/>
            <person name="Nakama Y."/>
            <person name="Nakamichi Y."/>
            <person name="Nakamura M."/>
            <person name="Meguro A."/>
            <person name="Negishi M."/>
            <person name="Ohta I."/>
            <person name="Ohta T."/>
            <person name="Okamoto M."/>
            <person name="Ono N."/>
            <person name="Saji S."/>
            <person name="Sakaguchi M."/>
            <person name="Sakai K."/>
            <person name="Shibata M."/>
            <person name="Shimokawa T."/>
            <person name="Song J."/>
            <person name="Takazaki Y."/>
            <person name="Terasawa K."/>
            <person name="Tsugane M."/>
            <person name="Tsuji K."/>
            <person name="Ueda S."/>
            <person name="Waki K."/>
            <person name="Yamagata H."/>
            <person name="Yamamoto M."/>
            <person name="Yamamoto S."/>
            <person name="Yamane H."/>
            <person name="Yoshiki S."/>
            <person name="Yoshihara R."/>
            <person name="Yukawa K."/>
            <person name="Zhong H."/>
            <person name="Yano M."/>
            <person name="Yuan Q."/>
            <person name="Ouyang S."/>
            <person name="Liu J."/>
            <person name="Jones K.M."/>
            <person name="Gansberger K."/>
            <person name="Moffat K."/>
            <person name="Hill J."/>
            <person name="Bera J."/>
            <person name="Fadrosh D."/>
            <person name="Jin S."/>
            <person name="Johri S."/>
            <person name="Kim M."/>
            <person name="Overton L."/>
            <person name="Reardon M."/>
            <person name="Tsitrin T."/>
            <person name="Vuong H."/>
            <person name="Weaver B."/>
            <person name="Ciecko A."/>
            <person name="Tallon L."/>
            <person name="Jackson J."/>
            <person name="Pai G."/>
            <person name="Aken S.V."/>
            <person name="Utterback T."/>
            <person name="Reidmuller S."/>
            <person name="Feldblyum T."/>
            <person name="Hsiao J."/>
            <person name="Zismann V."/>
            <person name="Iobst S."/>
            <person name="de Vazeille A.R."/>
            <person name="Buell C.R."/>
            <person name="Ying K."/>
            <person name="Li Y."/>
            <person name="Lu T."/>
            <person name="Huang Y."/>
            <person name="Zhao Q."/>
            <person name="Feng Q."/>
            <person name="Zhang L."/>
            <person name="Zhu J."/>
            <person name="Weng Q."/>
            <person name="Mu J."/>
            <person name="Lu Y."/>
            <person name="Fan D."/>
            <person name="Liu Y."/>
            <person name="Guan J."/>
            <person name="Zhang Y."/>
            <person name="Yu S."/>
            <person name="Liu X."/>
            <person name="Zhang Y."/>
            <person name="Hong G."/>
            <person name="Han B."/>
            <person name="Choisne N."/>
            <person name="Demange N."/>
            <person name="Orjeda G."/>
            <person name="Samain S."/>
            <person name="Cattolico L."/>
            <person name="Pelletier E."/>
            <person name="Couloux A."/>
            <person name="Segurens B."/>
            <person name="Wincker P."/>
            <person name="D'Hont A."/>
            <person name="Scarpelli C."/>
            <person name="Weissenbach J."/>
            <person name="Salanoubat M."/>
            <person name="Quetier F."/>
            <person name="Yu Y."/>
            <person name="Kim H.R."/>
            <person name="Rambo T."/>
            <person name="Currie J."/>
            <person name="Collura K."/>
            <person name="Luo M."/>
            <person name="Yang T."/>
            <person name="Ammiraju J.S.S."/>
            <person name="Engler F."/>
            <person name="Soderlund C."/>
            <person name="Wing R.A."/>
            <person name="Palmer L.E."/>
            <person name="de la Bastide M."/>
            <person name="Spiegel L."/>
            <person name="Nascimento L."/>
            <person name="Zutavern T."/>
            <person name="O'Shaughnessy A."/>
            <person name="Dike S."/>
            <person name="Dedhia N."/>
            <person name="Preston R."/>
            <person name="Balija V."/>
            <person name="McCombie W.R."/>
            <person name="Chow T."/>
            <person name="Chen H."/>
            <person name="Chung M."/>
            <person name="Chen C."/>
            <person name="Shaw J."/>
            <person name="Wu H."/>
            <person name="Hsiao K."/>
            <person name="Chao Y."/>
            <person name="Chu M."/>
            <person name="Cheng C."/>
            <person name="Hour A."/>
            <person name="Lee P."/>
            <person name="Lin S."/>
            <person name="Lin Y."/>
            <person name="Liou J."/>
            <person name="Liu S."/>
            <person name="Hsing Y."/>
            <person name="Raghuvanshi S."/>
            <person name="Mohanty A."/>
            <person name="Bharti A.K."/>
            <person name="Gaur A."/>
            <person name="Gupta V."/>
            <person name="Kumar D."/>
            <person name="Ravi V."/>
            <person name="Vij S."/>
            <person name="Kapur A."/>
            <person name="Khurana P."/>
            <person name="Khurana P."/>
            <person name="Khurana J.P."/>
            <person name="Tyagi A.K."/>
            <person name="Gaikwad K."/>
            <person name="Singh A."/>
            <person name="Dalal V."/>
            <person name="Srivastava S."/>
            <person name="Dixit A."/>
            <person name="Pal A.K."/>
            <person name="Ghazi I.A."/>
            <person name="Yadav M."/>
            <person name="Pandit A."/>
            <person name="Bhargava A."/>
            <person name="Sureshbabu K."/>
            <person name="Batra K."/>
            <person name="Sharma T.R."/>
            <person name="Mohapatra T."/>
            <person name="Singh N.K."/>
            <person name="Messing J."/>
            <person name="Nelson A.B."/>
            <person name="Fuks G."/>
            <person name="Kavchok S."/>
            <person name="Keizer G."/>
            <person name="Linton E."/>
            <person name="Llaca V."/>
            <person name="Song R."/>
            <person name="Tanyolac B."/>
            <person name="Young S."/>
            <person name="Ho-Il K."/>
            <person name="Hahn J.H."/>
            <person name="Sangsakoo G."/>
            <person name="Vanavichit A."/>
            <person name="de Mattos Luiz.A.T."/>
            <person name="Zimmer P.D."/>
            <person name="Malone G."/>
            <person name="Dellagostin O."/>
            <person name="de Oliveira A.C."/>
            <person name="Bevan M."/>
            <person name="Bancroft I."/>
            <person name="Minx P."/>
            <person name="Cordum H."/>
            <person name="Wilson R."/>
            <person name="Cheng Z."/>
            <person name="Jin W."/>
            <person name="Jiang J."/>
            <person name="Leong S.A."/>
            <person name="Iwama H."/>
            <person name="Gojobori T."/>
            <person name="Itoh T."/>
            <person name="Niimura Y."/>
            <person name="Fujii Y."/>
            <person name="Habara T."/>
            <person name="Sakai H."/>
            <person name="Sato Y."/>
            <person name="Wilson G."/>
            <person name="Kumar K."/>
            <person name="McCouch S."/>
            <person name="Juretic N."/>
            <person name="Hoen D."/>
            <person name="Wright S."/>
            <person name="Bruskiewich R."/>
            <person name="Bureau T."/>
            <person name="Miyao A."/>
            <person name="Hirochika H."/>
            <person name="Nishikawa T."/>
            <person name="Kadowaki K."/>
            <person name="Sugiura M."/>
            <person name="Burr B."/>
            <person name="Sasaki T."/>
        </authorList>
    </citation>
    <scope>NUCLEOTIDE SEQUENCE [LARGE SCALE GENOMIC DNA]</scope>
    <source>
        <strain evidence="3">cv. Nipponbare</strain>
    </source>
</reference>
<keyword evidence="1" id="KW-0732">Signal</keyword>
<protein>
    <submittedName>
        <fullName evidence="2">Uncharacterized protein</fullName>
    </submittedName>
</protein>
<evidence type="ECO:0000313" key="2">
    <source>
        <dbReference type="EMBL" id="BAD25577.1"/>
    </source>
</evidence>
<dbReference type="AlphaFoldDB" id="Q6H6S2"/>
<proteinExistence type="predicted"/>
<name>Q6H6S2_ORYSJ</name>
<reference evidence="3" key="2">
    <citation type="journal article" date="2008" name="Nucleic Acids Res.">
        <title>The rice annotation project database (RAP-DB): 2008 update.</title>
        <authorList>
            <consortium name="The rice annotation project (RAP)"/>
        </authorList>
    </citation>
    <scope>GENOME REANNOTATION</scope>
    <source>
        <strain evidence="3">cv. Nipponbare</strain>
    </source>
</reference>
<organism evidence="2 3">
    <name type="scientific">Oryza sativa subsp. japonica</name>
    <name type="common">Rice</name>
    <dbReference type="NCBI Taxonomy" id="39947"/>
    <lineage>
        <taxon>Eukaryota</taxon>
        <taxon>Viridiplantae</taxon>
        <taxon>Streptophyta</taxon>
        <taxon>Embryophyta</taxon>
        <taxon>Tracheophyta</taxon>
        <taxon>Spermatophyta</taxon>
        <taxon>Magnoliopsida</taxon>
        <taxon>Liliopsida</taxon>
        <taxon>Poales</taxon>
        <taxon>Poaceae</taxon>
        <taxon>BOP clade</taxon>
        <taxon>Oryzoideae</taxon>
        <taxon>Oryzeae</taxon>
        <taxon>Oryzinae</taxon>
        <taxon>Oryza</taxon>
        <taxon>Oryza sativa</taxon>
    </lineage>
</organism>
<sequence>MGRVFLELVWRLAVDPLGVAIDCSSSRGPGAVARGKQRCGGRCLSRREIDERICCGEQGATSED</sequence>
<feature type="signal peptide" evidence="1">
    <location>
        <begin position="1"/>
        <end position="20"/>
    </location>
</feature>
<feature type="chain" id="PRO_5004275223" evidence="1">
    <location>
        <begin position="21"/>
        <end position="64"/>
    </location>
</feature>
<evidence type="ECO:0000313" key="3">
    <source>
        <dbReference type="Proteomes" id="UP000000763"/>
    </source>
</evidence>
<dbReference type="EMBL" id="AP004868">
    <property type="protein sequence ID" value="BAD25577.1"/>
    <property type="molecule type" value="Genomic_DNA"/>
</dbReference>
<accession>Q6H6S2</accession>
<evidence type="ECO:0000256" key="1">
    <source>
        <dbReference type="SAM" id="SignalP"/>
    </source>
</evidence>
<dbReference type="Proteomes" id="UP000000763">
    <property type="component" value="Chromosome 2"/>
</dbReference>